<evidence type="ECO:0000313" key="2">
    <source>
        <dbReference type="Proteomes" id="UP001145114"/>
    </source>
</evidence>
<sequence>LLRRDRTRLDNRSTVGAPEGRGGEEERGRGDRSPPGYTAGESGPSRVVCRPRDDSPTDQGYGEKVRADWTHRESRAWNDAGSRPRAPQGVFGDSQGGKQTDHQAV</sequence>
<evidence type="ECO:0000313" key="1">
    <source>
        <dbReference type="EMBL" id="KAJ1677069.1"/>
    </source>
</evidence>
<reference evidence="1" key="1">
    <citation type="submission" date="2022-06" db="EMBL/GenBank/DDBJ databases">
        <title>Phylogenomic reconstructions and comparative analyses of Kickxellomycotina fungi.</title>
        <authorList>
            <person name="Reynolds N.K."/>
            <person name="Stajich J.E."/>
            <person name="Barry K."/>
            <person name="Grigoriev I.V."/>
            <person name="Crous P."/>
            <person name="Smith M.E."/>
        </authorList>
    </citation>
    <scope>NUCLEOTIDE SEQUENCE</scope>
    <source>
        <strain evidence="1">RSA 2271</strain>
    </source>
</reference>
<protein>
    <submittedName>
        <fullName evidence="1">Uncharacterized protein</fullName>
    </submittedName>
</protein>
<feature type="non-terminal residue" evidence="1">
    <location>
        <position position="1"/>
    </location>
</feature>
<name>A0ACC1HKP6_9FUNG</name>
<proteinExistence type="predicted"/>
<feature type="non-terminal residue" evidence="1">
    <location>
        <position position="105"/>
    </location>
</feature>
<dbReference type="Proteomes" id="UP001145114">
    <property type="component" value="Unassembled WGS sequence"/>
</dbReference>
<comment type="caution">
    <text evidence="1">The sequence shown here is derived from an EMBL/GenBank/DDBJ whole genome shotgun (WGS) entry which is preliminary data.</text>
</comment>
<organism evidence="1 2">
    <name type="scientific">Spiromyces aspiralis</name>
    <dbReference type="NCBI Taxonomy" id="68401"/>
    <lineage>
        <taxon>Eukaryota</taxon>
        <taxon>Fungi</taxon>
        <taxon>Fungi incertae sedis</taxon>
        <taxon>Zoopagomycota</taxon>
        <taxon>Kickxellomycotina</taxon>
        <taxon>Kickxellomycetes</taxon>
        <taxon>Kickxellales</taxon>
        <taxon>Kickxellaceae</taxon>
        <taxon>Spiromyces</taxon>
    </lineage>
</organism>
<gene>
    <name evidence="1" type="ORF">EV182_006943</name>
</gene>
<keyword evidence="2" id="KW-1185">Reference proteome</keyword>
<dbReference type="EMBL" id="JAMZIH010003036">
    <property type="protein sequence ID" value="KAJ1677069.1"/>
    <property type="molecule type" value="Genomic_DNA"/>
</dbReference>
<accession>A0ACC1HKP6</accession>